<comment type="caution">
    <text evidence="4">The sequence shown here is derived from an EMBL/GenBank/DDBJ whole genome shotgun (WGS) entry which is preliminary data.</text>
</comment>
<protein>
    <recommendedName>
        <fullName evidence="3">Magnesium transporter MgtE intracellular domain-containing protein</fullName>
    </recommendedName>
</protein>
<dbReference type="SUPFAM" id="SSF158791">
    <property type="entry name" value="MgtE N-terminal domain-like"/>
    <property type="match status" value="1"/>
</dbReference>
<organism evidence="4 5">
    <name type="scientific">Caldibacillus thermoamylovorans</name>
    <dbReference type="NCBI Taxonomy" id="35841"/>
    <lineage>
        <taxon>Bacteria</taxon>
        <taxon>Bacillati</taxon>
        <taxon>Bacillota</taxon>
        <taxon>Bacilli</taxon>
        <taxon>Bacillales</taxon>
        <taxon>Bacillaceae</taxon>
        <taxon>Caldibacillus</taxon>
    </lineage>
</organism>
<keyword evidence="1" id="KW-0175">Coiled coil</keyword>
<dbReference type="KEGG" id="bthv:CQJ30_08260"/>
<reference evidence="4 5" key="1">
    <citation type="submission" date="2015-01" db="EMBL/GenBank/DDBJ databases">
        <title>Draft Genome Sequences of Four Bacillus thermoamylovorans Strains, Isolated From Food Products.</title>
        <authorList>
            <person name="Krawcyk A.O."/>
            <person name="Berendsen E.M."/>
            <person name="Eijlander R.T."/>
            <person name="de Jong A."/>
            <person name="Wells-Bennik M."/>
            <person name="Kuipers O.P."/>
        </authorList>
    </citation>
    <scope>NUCLEOTIDE SEQUENCE [LARGE SCALE GENOMIC DNA]</scope>
    <source>
        <strain evidence="4 5">B4167</strain>
    </source>
</reference>
<dbReference type="Pfam" id="PF03448">
    <property type="entry name" value="MgtE_N"/>
    <property type="match status" value="1"/>
</dbReference>
<evidence type="ECO:0000313" key="4">
    <source>
        <dbReference type="EMBL" id="KIO71752.1"/>
    </source>
</evidence>
<evidence type="ECO:0000256" key="1">
    <source>
        <dbReference type="SAM" id="Coils"/>
    </source>
</evidence>
<dbReference type="InterPro" id="IPR006668">
    <property type="entry name" value="Mg_transptr_MgtE_intracell_dom"/>
</dbReference>
<evidence type="ECO:0000313" key="5">
    <source>
        <dbReference type="Proteomes" id="UP000032076"/>
    </source>
</evidence>
<feature type="transmembrane region" description="Helical" evidence="2">
    <location>
        <begin position="20"/>
        <end position="43"/>
    </location>
</feature>
<dbReference type="InterPro" id="IPR027417">
    <property type="entry name" value="P-loop_NTPase"/>
</dbReference>
<dbReference type="Proteomes" id="UP000032076">
    <property type="component" value="Unassembled WGS sequence"/>
</dbReference>
<dbReference type="EMBL" id="JXLU01000116">
    <property type="protein sequence ID" value="KIO71752.1"/>
    <property type="molecule type" value="Genomic_DNA"/>
</dbReference>
<evidence type="ECO:0000259" key="3">
    <source>
        <dbReference type="Pfam" id="PF03448"/>
    </source>
</evidence>
<feature type="domain" description="Magnesium transporter MgtE intracellular" evidence="3">
    <location>
        <begin position="138"/>
        <end position="196"/>
    </location>
</feature>
<keyword evidence="2" id="KW-1133">Transmembrane helix</keyword>
<sequence length="199" mass="22690">MREENKTMEENKSGILKKLFYFVIIPFLLILTIVLIISTVSGLNIFQEAAKIPVIGSLFSSKDMATTSIEEYDQQINKLQAQLKNQEKKVEDLQSELEKKDQEIATLQEEKENFENTQVEPGNENVNANDQNETDTQWNEVIKTYEKMKPQSAANILAQMDETTALNIMTDLKEDTLARILEKMPVEKAANFTAKLANQ</sequence>
<proteinExistence type="predicted"/>
<gene>
    <name evidence="4" type="ORF">B4167_3384</name>
</gene>
<keyword evidence="2" id="KW-0472">Membrane</keyword>
<keyword evidence="2" id="KW-0812">Transmembrane</keyword>
<name>A0A0D0FF77_9BACI</name>
<dbReference type="AlphaFoldDB" id="A0A0D0FF77"/>
<feature type="coiled-coil region" evidence="1">
    <location>
        <begin position="62"/>
        <end position="120"/>
    </location>
</feature>
<accession>A0A0D0FF77</accession>
<evidence type="ECO:0000256" key="2">
    <source>
        <dbReference type="SAM" id="Phobius"/>
    </source>
</evidence>
<dbReference type="Gene3D" id="3.40.50.300">
    <property type="entry name" value="P-loop containing nucleotide triphosphate hydrolases"/>
    <property type="match status" value="1"/>
</dbReference>
<dbReference type="OrthoDB" id="1724615at2"/>
<dbReference type="RefSeq" id="WP_034769776.1">
    <property type="nucleotide sequence ID" value="NZ_CCRF01000045.1"/>
</dbReference>